<feature type="region of interest" description="Disordered" evidence="1">
    <location>
        <begin position="503"/>
        <end position="541"/>
    </location>
</feature>
<feature type="compositionally biased region" description="Low complexity" evidence="1">
    <location>
        <begin position="528"/>
        <end position="537"/>
    </location>
</feature>
<name>A0ABW3J1M3_9FLAO</name>
<reference evidence="3" key="1">
    <citation type="journal article" date="2019" name="Int. J. Syst. Evol. Microbiol.">
        <title>The Global Catalogue of Microorganisms (GCM) 10K type strain sequencing project: providing services to taxonomists for standard genome sequencing and annotation.</title>
        <authorList>
            <consortium name="The Broad Institute Genomics Platform"/>
            <consortium name="The Broad Institute Genome Sequencing Center for Infectious Disease"/>
            <person name="Wu L."/>
            <person name="Ma J."/>
        </authorList>
    </citation>
    <scope>NUCLEOTIDE SEQUENCE [LARGE SCALE GENOMIC DNA]</scope>
    <source>
        <strain evidence="3">CECT 7649</strain>
    </source>
</reference>
<protein>
    <recommendedName>
        <fullName evidence="4">Transglutaminase-like domain-containing protein</fullName>
    </recommendedName>
</protein>
<feature type="region of interest" description="Disordered" evidence="1">
    <location>
        <begin position="576"/>
        <end position="603"/>
    </location>
</feature>
<evidence type="ECO:0000256" key="1">
    <source>
        <dbReference type="SAM" id="MobiDB-lite"/>
    </source>
</evidence>
<evidence type="ECO:0008006" key="4">
    <source>
        <dbReference type="Google" id="ProtNLM"/>
    </source>
</evidence>
<feature type="compositionally biased region" description="Polar residues" evidence="1">
    <location>
        <begin position="505"/>
        <end position="527"/>
    </location>
</feature>
<evidence type="ECO:0000313" key="2">
    <source>
        <dbReference type="EMBL" id="MFD0983998.1"/>
    </source>
</evidence>
<proteinExistence type="predicted"/>
<dbReference type="Proteomes" id="UP001597051">
    <property type="component" value="Unassembled WGS sequence"/>
</dbReference>
<gene>
    <name evidence="2" type="ORF">ACFQ0S_05850</name>
</gene>
<keyword evidence="3" id="KW-1185">Reference proteome</keyword>
<evidence type="ECO:0000313" key="3">
    <source>
        <dbReference type="Proteomes" id="UP001597051"/>
    </source>
</evidence>
<dbReference type="RefSeq" id="WP_379756478.1">
    <property type="nucleotide sequence ID" value="NZ_JBHSYB010000025.1"/>
</dbReference>
<comment type="caution">
    <text evidence="2">The sequence shown here is derived from an EMBL/GenBank/DDBJ whole genome shotgun (WGS) entry which is preliminary data.</text>
</comment>
<accession>A0ABW3J1M3</accession>
<dbReference type="EMBL" id="JBHTIZ010000013">
    <property type="protein sequence ID" value="MFD0983998.1"/>
    <property type="molecule type" value="Genomic_DNA"/>
</dbReference>
<feature type="compositionally biased region" description="Basic residues" evidence="1">
    <location>
        <begin position="581"/>
        <end position="594"/>
    </location>
</feature>
<sequence>MKSLSHIPMKTVTSGYRSIKDGSRFNAYFPPPDERDRVIINDGEVTDTVELMEKVVWKYLDDTKRIAPLLQRSSTIETCQAIWEFVYQFIQYKLDKRGLEQLRRPARSWAERSTGVDCDCMSIFVSSILTNLQIPHSFRITKYSADSWQHVYVIVPLHDSRKYCVVDGVLSEFNYEKTYTDKMDYTMNLKGINVAVLSGVPGNDLHDAVMATSLTGFDLGATSPQEDLDKLYQNLVATRNAVAQNPGLVSSVDDPQALLKMLDYAIQYWYTDKRNEALEVLAKNEAQLNLRNGVNTINGVDLDPDDLALSGISIKKFFTNVKNTVKTVGQKVGDAAKVAIKAIVKFNPLTIAARAGFLLAMKINMGKMASKLKWAYATQQQAAAKGVNAATWQKSKNALAKIEHLFADKLQGKRSALQNAILRGKAGNLNGFVEDDMLGQLGDPATGSVIAAATPVIIAAIKIIKESGLFAKNENVDVNNLKSEAMSDPTAAAAVAEIQASENAGANSDPQQNRSLITTSDSGSAVATTDPSTTPTSTGGGIMNFIKKNPVPAAIGGGLLAFGIYQLVKPKKATSLSGYGTRRKPATTRAKKPATTRSTAANKTTVKSVKLF</sequence>
<organism evidence="2 3">
    <name type="scientific">Flavobacterium myungsuense</name>
    <dbReference type="NCBI Taxonomy" id="651823"/>
    <lineage>
        <taxon>Bacteria</taxon>
        <taxon>Pseudomonadati</taxon>
        <taxon>Bacteroidota</taxon>
        <taxon>Flavobacteriia</taxon>
        <taxon>Flavobacteriales</taxon>
        <taxon>Flavobacteriaceae</taxon>
        <taxon>Flavobacterium</taxon>
    </lineage>
</organism>